<evidence type="ECO:0000313" key="10">
    <source>
        <dbReference type="EMBL" id="CAF4175265.1"/>
    </source>
</evidence>
<dbReference type="PANTHER" id="PTHR13297">
    <property type="entry name" value="TBC1 DOMAIN FAMILY MEMBER 23-RELATED"/>
    <property type="match status" value="1"/>
</dbReference>
<feature type="region of interest" description="Disordered" evidence="5">
    <location>
        <begin position="536"/>
        <end position="588"/>
    </location>
</feature>
<dbReference type="InterPro" id="IPR036873">
    <property type="entry name" value="Rhodanese-like_dom_sf"/>
</dbReference>
<dbReference type="EMBL" id="CAJOBP010000415">
    <property type="protein sequence ID" value="CAF4175265.1"/>
    <property type="molecule type" value="Genomic_DNA"/>
</dbReference>
<dbReference type="InterPro" id="IPR001763">
    <property type="entry name" value="Rhodanese-like_dom"/>
</dbReference>
<keyword evidence="3" id="KW-0217">Developmental protein</keyword>
<keyword evidence="12" id="KW-1185">Reference proteome</keyword>
<dbReference type="InterPro" id="IPR035969">
    <property type="entry name" value="Rab-GAP_TBC_sf"/>
</dbReference>
<evidence type="ECO:0000256" key="2">
    <source>
        <dbReference type="ARBA" id="ARBA00014207"/>
    </source>
</evidence>
<feature type="domain" description="PH" evidence="6">
    <location>
        <begin position="1"/>
        <end position="49"/>
    </location>
</feature>
<dbReference type="Proteomes" id="UP000663825">
    <property type="component" value="Unassembled WGS sequence"/>
</dbReference>
<keyword evidence="4" id="KW-0333">Golgi apparatus</keyword>
<evidence type="ECO:0000259" key="8">
    <source>
        <dbReference type="PROSITE" id="PS50206"/>
    </source>
</evidence>
<dbReference type="Pfam" id="PF00566">
    <property type="entry name" value="RabGAP-TBC"/>
    <property type="match status" value="1"/>
</dbReference>
<dbReference type="InterPro" id="IPR045799">
    <property type="entry name" value="TBC1D23_C"/>
</dbReference>
<feature type="domain" description="Rab-GAP TBC" evidence="7">
    <location>
        <begin position="65"/>
        <end position="247"/>
    </location>
</feature>
<protein>
    <recommendedName>
        <fullName evidence="2">TBC1 domain family member 23</fullName>
    </recommendedName>
</protein>
<dbReference type="AlphaFoldDB" id="A0A817SWP4"/>
<comment type="caution">
    <text evidence="9">The sequence shown here is derived from an EMBL/GenBank/DDBJ whole genome shotgun (WGS) entry which is preliminary data.</text>
</comment>
<feature type="compositionally biased region" description="Acidic residues" evidence="5">
    <location>
        <begin position="11"/>
        <end position="22"/>
    </location>
</feature>
<feature type="compositionally biased region" description="Low complexity" evidence="5">
    <location>
        <begin position="536"/>
        <end position="549"/>
    </location>
</feature>
<dbReference type="GO" id="GO:0005802">
    <property type="term" value="C:trans-Golgi network"/>
    <property type="evidence" value="ECO:0007669"/>
    <property type="project" value="TreeGrafter"/>
</dbReference>
<evidence type="ECO:0000313" key="9">
    <source>
        <dbReference type="EMBL" id="CAF3306758.1"/>
    </source>
</evidence>
<reference evidence="9" key="1">
    <citation type="submission" date="2021-02" db="EMBL/GenBank/DDBJ databases">
        <authorList>
            <person name="Nowell W R."/>
        </authorList>
    </citation>
    <scope>NUCLEOTIDE SEQUENCE</scope>
</reference>
<evidence type="ECO:0000259" key="6">
    <source>
        <dbReference type="PROSITE" id="PS50003"/>
    </source>
</evidence>
<dbReference type="PROSITE" id="PS50086">
    <property type="entry name" value="TBC_RABGAP"/>
    <property type="match status" value="1"/>
</dbReference>
<dbReference type="GO" id="GO:0042147">
    <property type="term" value="P:retrograde transport, endosome to Golgi"/>
    <property type="evidence" value="ECO:0007669"/>
    <property type="project" value="InterPro"/>
</dbReference>
<dbReference type="Pfam" id="PF19430">
    <property type="entry name" value="TBC1D23_C"/>
    <property type="match status" value="1"/>
</dbReference>
<feature type="compositionally biased region" description="Basic and acidic residues" evidence="5">
    <location>
        <begin position="23"/>
        <end position="32"/>
    </location>
</feature>
<evidence type="ECO:0000256" key="3">
    <source>
        <dbReference type="ARBA" id="ARBA00022473"/>
    </source>
</evidence>
<dbReference type="Gene3D" id="1.10.472.80">
    <property type="entry name" value="Ypt/Rab-GAP domain of gyp1p, domain 3"/>
    <property type="match status" value="1"/>
</dbReference>
<comment type="subcellular location">
    <subcellularLocation>
        <location evidence="1">Golgi apparatus</location>
        <location evidence="1">trans-Golgi network</location>
    </subcellularLocation>
</comment>
<dbReference type="Proteomes" id="UP000663873">
    <property type="component" value="Unassembled WGS sequence"/>
</dbReference>
<dbReference type="PROSITE" id="PS50003">
    <property type="entry name" value="PH_DOMAIN"/>
    <property type="match status" value="1"/>
</dbReference>
<organism evidence="9 11">
    <name type="scientific">Rotaria socialis</name>
    <dbReference type="NCBI Taxonomy" id="392032"/>
    <lineage>
        <taxon>Eukaryota</taxon>
        <taxon>Metazoa</taxon>
        <taxon>Spiralia</taxon>
        <taxon>Gnathifera</taxon>
        <taxon>Rotifera</taxon>
        <taxon>Eurotatoria</taxon>
        <taxon>Bdelloidea</taxon>
        <taxon>Philodinida</taxon>
        <taxon>Philodinidae</taxon>
        <taxon>Rotaria</taxon>
    </lineage>
</organism>
<evidence type="ECO:0000256" key="4">
    <source>
        <dbReference type="ARBA" id="ARBA00023034"/>
    </source>
</evidence>
<dbReference type="PROSITE" id="PS50206">
    <property type="entry name" value="RHODANESE_3"/>
    <property type="match status" value="1"/>
</dbReference>
<feature type="domain" description="Rhodanese" evidence="8">
    <location>
        <begin position="358"/>
        <end position="470"/>
    </location>
</feature>
<name>A0A817SWP4_9BILA</name>
<dbReference type="SUPFAM" id="SSF47923">
    <property type="entry name" value="Ypt/Rab-GAP domain of gyp1p"/>
    <property type="match status" value="2"/>
</dbReference>
<evidence type="ECO:0000259" key="7">
    <source>
        <dbReference type="PROSITE" id="PS50086"/>
    </source>
</evidence>
<dbReference type="GO" id="GO:0099041">
    <property type="term" value="P:vesicle tethering to Golgi"/>
    <property type="evidence" value="ECO:0007669"/>
    <property type="project" value="TreeGrafter"/>
</dbReference>
<evidence type="ECO:0000256" key="1">
    <source>
        <dbReference type="ARBA" id="ARBA00004601"/>
    </source>
</evidence>
<dbReference type="InterPro" id="IPR000195">
    <property type="entry name" value="Rab-GAP-TBC_dom"/>
</dbReference>
<dbReference type="GO" id="GO:0005829">
    <property type="term" value="C:cytosol"/>
    <property type="evidence" value="ECO:0007669"/>
    <property type="project" value="GOC"/>
</dbReference>
<dbReference type="CDD" id="cd20788">
    <property type="entry name" value="TBC1D23_C-like"/>
    <property type="match status" value="1"/>
</dbReference>
<dbReference type="OrthoDB" id="73307at2759"/>
<proteinExistence type="predicted"/>
<gene>
    <name evidence="9" type="ORF">TIS948_LOCUS18888</name>
    <name evidence="10" type="ORF">UJA718_LOCUS4958</name>
</gene>
<dbReference type="EMBL" id="CAJNXB010003304">
    <property type="protein sequence ID" value="CAF3306758.1"/>
    <property type="molecule type" value="Genomic_DNA"/>
</dbReference>
<dbReference type="SUPFAM" id="SSF52821">
    <property type="entry name" value="Rhodanese/Cell cycle control phosphatase"/>
    <property type="match status" value="1"/>
</dbReference>
<accession>A0A817SWP4</accession>
<evidence type="ECO:0000313" key="12">
    <source>
        <dbReference type="Proteomes" id="UP000663873"/>
    </source>
</evidence>
<feature type="region of interest" description="Disordered" evidence="5">
    <location>
        <begin position="1"/>
        <end position="32"/>
    </location>
</feature>
<evidence type="ECO:0000256" key="5">
    <source>
        <dbReference type="SAM" id="MobiDB-lite"/>
    </source>
</evidence>
<evidence type="ECO:0000313" key="11">
    <source>
        <dbReference type="Proteomes" id="UP000663825"/>
    </source>
</evidence>
<dbReference type="InterPro" id="IPR001849">
    <property type="entry name" value="PH_domain"/>
</dbReference>
<dbReference type="PANTHER" id="PTHR13297:SF5">
    <property type="entry name" value="TBC1 DOMAIN FAMILY MEMBER 23"/>
    <property type="match status" value="1"/>
</dbReference>
<dbReference type="InterPro" id="IPR039755">
    <property type="entry name" value="TBC1D23"/>
</dbReference>
<sequence length="728" mass="83479">MSDDNKQAFNLEDDSDLNGDDNEVFHSDEENNKKNQDNQWIDELRLALKGGCDLGSIRSIGKCRPLTDDLRLSVWKTCLNINDINEYDYVDSDVFDLPEQNLIREDVLRLVRSLKINEDIEASRLSDIEAVLTFYCKKYNENYEKDNGWIDMLKPLVTLDYKDRAELYALFASIRNRYIPCFCETDGMPFHLFRLLLLYHDPELCSFFDTRKITPDLYAHIWVRSLYAGTCSSDVTRHLWDGYFQHADQFFIFFLALVLLMFVKEQLFEMIDKEKDEVINLISKAPANLTTDDLEDFCSLANHYASNTPQSFRKEFCSCLFDETDRTTSQKAYSVQQALCLPVSAKELLQANQLGGKEGVKYFIVDCRPAEQYNSKHLYTAFHLDANLLLEDPKEFGGTVDALRATQKHSIEAGATAGGDHLCFMGSGRDEEDKYVRMVVAYFLRRNIKYISIASGGYRVLAKAIEDPSMITKAKSNTDKIKKHEETSIGFAIKQNIAEKLPVINTQTTALFSMISSAVKTKSMEVRDKVKDYITHNSSSESANSTASHVSKEDKVGKLYRQPNQASVFSLDDDQEQEDEKTLSKQQDAPELVDVESWFLRSDMLYKYECEHIDEHNRTHPSLLFVSSTHLFILRKLPEHKTMANLVSRRPLESITKITSKKNFPEIITFRYATNQDEQEKKVKAKTKLSIDCDRVYLPDAGDATKNIKLLIVKSLNMFDNPNEIGST</sequence>